<organism evidence="2 3">
    <name type="scientific">Aldrovandia affinis</name>
    <dbReference type="NCBI Taxonomy" id="143900"/>
    <lineage>
        <taxon>Eukaryota</taxon>
        <taxon>Metazoa</taxon>
        <taxon>Chordata</taxon>
        <taxon>Craniata</taxon>
        <taxon>Vertebrata</taxon>
        <taxon>Euteleostomi</taxon>
        <taxon>Actinopterygii</taxon>
        <taxon>Neopterygii</taxon>
        <taxon>Teleostei</taxon>
        <taxon>Notacanthiformes</taxon>
        <taxon>Halosauridae</taxon>
        <taxon>Aldrovandia</taxon>
    </lineage>
</organism>
<feature type="compositionally biased region" description="Basic and acidic residues" evidence="1">
    <location>
        <begin position="16"/>
        <end position="27"/>
    </location>
</feature>
<dbReference type="AlphaFoldDB" id="A0AAD7ST50"/>
<proteinExistence type="predicted"/>
<keyword evidence="3" id="KW-1185">Reference proteome</keyword>
<name>A0AAD7ST50_9TELE</name>
<dbReference type="EMBL" id="JAINUG010000035">
    <property type="protein sequence ID" value="KAJ8408362.1"/>
    <property type="molecule type" value="Genomic_DNA"/>
</dbReference>
<evidence type="ECO:0000256" key="1">
    <source>
        <dbReference type="SAM" id="MobiDB-lite"/>
    </source>
</evidence>
<gene>
    <name evidence="2" type="ORF">AAFF_G00257760</name>
</gene>
<dbReference type="Proteomes" id="UP001221898">
    <property type="component" value="Unassembled WGS sequence"/>
</dbReference>
<evidence type="ECO:0000313" key="2">
    <source>
        <dbReference type="EMBL" id="KAJ8408362.1"/>
    </source>
</evidence>
<comment type="caution">
    <text evidence="2">The sequence shown here is derived from an EMBL/GenBank/DDBJ whole genome shotgun (WGS) entry which is preliminary data.</text>
</comment>
<evidence type="ECO:0000313" key="3">
    <source>
        <dbReference type="Proteomes" id="UP001221898"/>
    </source>
</evidence>
<protein>
    <submittedName>
        <fullName evidence="2">Uncharacterized protein</fullName>
    </submittedName>
</protein>
<accession>A0AAD7ST50</accession>
<sequence>MPLTKPARCQGVSLPEIRHGPPRERCESANQQSLPIPTLPSRCSGSDRPEQPFYSSSNPPPMAAALTNDKLGVSRWEMILYVPERGSNGV</sequence>
<reference evidence="2" key="1">
    <citation type="journal article" date="2023" name="Science">
        <title>Genome structures resolve the early diversification of teleost fishes.</title>
        <authorList>
            <person name="Parey E."/>
            <person name="Louis A."/>
            <person name="Montfort J."/>
            <person name="Bouchez O."/>
            <person name="Roques C."/>
            <person name="Iampietro C."/>
            <person name="Lluch J."/>
            <person name="Castinel A."/>
            <person name="Donnadieu C."/>
            <person name="Desvignes T."/>
            <person name="Floi Bucao C."/>
            <person name="Jouanno E."/>
            <person name="Wen M."/>
            <person name="Mejri S."/>
            <person name="Dirks R."/>
            <person name="Jansen H."/>
            <person name="Henkel C."/>
            <person name="Chen W.J."/>
            <person name="Zahm M."/>
            <person name="Cabau C."/>
            <person name="Klopp C."/>
            <person name="Thompson A.W."/>
            <person name="Robinson-Rechavi M."/>
            <person name="Braasch I."/>
            <person name="Lecointre G."/>
            <person name="Bobe J."/>
            <person name="Postlethwait J.H."/>
            <person name="Berthelot C."/>
            <person name="Roest Crollius H."/>
            <person name="Guiguen Y."/>
        </authorList>
    </citation>
    <scope>NUCLEOTIDE SEQUENCE</scope>
    <source>
        <strain evidence="2">NC1722</strain>
    </source>
</reference>
<feature type="region of interest" description="Disordered" evidence="1">
    <location>
        <begin position="1"/>
        <end position="61"/>
    </location>
</feature>